<evidence type="ECO:0000256" key="4">
    <source>
        <dbReference type="PROSITE-ProRule" id="PRU00134"/>
    </source>
</evidence>
<sequence>MNGVSIFTVDQAKLTSLALLGTACLTCSKIPDELKRCPVCKAVSYCSDTCQIGDFESHFMTCSMLTVVSMLLPLEDRQYIFEKRRVPYDLEIDISLICQGNIRTMQMALPKVGGELTSIHCDLVNYKPRCAVCLCSADDKRALEGPEYPHLLHCSECRAAFACSEDHRAQYLNEHCQQLERNESFTECEMNKRAFEDSLEIVTRGWTLSETLWFPMRHKSEYAPLPPSWAEWFADPSNLCPPDSSAALNRVRTKQLSIPMTVLYGMEHFDGAAGDLPLLSSRTELEIAVVGASDFELRFGGLTVFEEILHCLPSLRRLTLRFIGPGVVRKLVGSDGEDRETLEWVPCAFCKEKGVEILHTIHPELFHNHAEECIAKAATGDGPAFRWPDIAVTFNSGMGLAVGMKSEWSPTLEMLAKNGVPTICTSFLEREAEEDDNFLRRHHCNVVFRFHKNPWRSEAVAKMLYTRKGFFSYNNFVQGFRGWSDSSYFPRWDVRNFLARDSRDEYYG</sequence>
<protein>
    <recommendedName>
        <fullName evidence="5">MYND-type domain-containing protein</fullName>
    </recommendedName>
</protein>
<keyword evidence="3" id="KW-0862">Zinc</keyword>
<dbReference type="Pfam" id="PF20179">
    <property type="entry name" value="MSS51_C"/>
    <property type="match status" value="1"/>
</dbReference>
<dbReference type="PROSITE" id="PS01360">
    <property type="entry name" value="ZF_MYND_1"/>
    <property type="match status" value="1"/>
</dbReference>
<evidence type="ECO:0000259" key="5">
    <source>
        <dbReference type="PROSITE" id="PS50865"/>
    </source>
</evidence>
<feature type="domain" description="MYND-type" evidence="5">
    <location>
        <begin position="24"/>
        <end position="62"/>
    </location>
</feature>
<evidence type="ECO:0000313" key="7">
    <source>
        <dbReference type="Proteomes" id="UP000053477"/>
    </source>
</evidence>
<evidence type="ECO:0000256" key="2">
    <source>
        <dbReference type="ARBA" id="ARBA00022771"/>
    </source>
</evidence>
<keyword evidence="2 4" id="KW-0863">Zinc-finger</keyword>
<dbReference type="SUPFAM" id="SSF144232">
    <property type="entry name" value="HIT/MYND zinc finger-like"/>
    <property type="match status" value="1"/>
</dbReference>
<dbReference type="Proteomes" id="UP000053477">
    <property type="component" value="Unassembled WGS sequence"/>
</dbReference>
<dbReference type="OrthoDB" id="432970at2759"/>
<organism evidence="6 7">
    <name type="scientific">Schizopora paradoxa</name>
    <dbReference type="NCBI Taxonomy" id="27342"/>
    <lineage>
        <taxon>Eukaryota</taxon>
        <taxon>Fungi</taxon>
        <taxon>Dikarya</taxon>
        <taxon>Basidiomycota</taxon>
        <taxon>Agaricomycotina</taxon>
        <taxon>Agaricomycetes</taxon>
        <taxon>Hymenochaetales</taxon>
        <taxon>Schizoporaceae</taxon>
        <taxon>Schizopora</taxon>
    </lineage>
</organism>
<dbReference type="GO" id="GO:0008270">
    <property type="term" value="F:zinc ion binding"/>
    <property type="evidence" value="ECO:0007669"/>
    <property type="project" value="UniProtKB-KW"/>
</dbReference>
<dbReference type="InterPro" id="IPR046824">
    <property type="entry name" value="Mss51-like_C"/>
</dbReference>
<dbReference type="PANTHER" id="PTHR28069:SF2">
    <property type="entry name" value="GH20023P"/>
    <property type="match status" value="1"/>
</dbReference>
<gene>
    <name evidence="6" type="ORF">SCHPADRAFT_906758</name>
</gene>
<accession>A0A0H2RFG7</accession>
<dbReference type="STRING" id="27342.A0A0H2RFG7"/>
<evidence type="ECO:0000256" key="3">
    <source>
        <dbReference type="ARBA" id="ARBA00022833"/>
    </source>
</evidence>
<name>A0A0H2RFG7_9AGAM</name>
<keyword evidence="7" id="KW-1185">Reference proteome</keyword>
<dbReference type="Gene3D" id="6.10.140.2220">
    <property type="match status" value="1"/>
</dbReference>
<dbReference type="Pfam" id="PF01753">
    <property type="entry name" value="zf-MYND"/>
    <property type="match status" value="1"/>
</dbReference>
<dbReference type="InParanoid" id="A0A0H2RFG7"/>
<dbReference type="EMBL" id="KQ086022">
    <property type="protein sequence ID" value="KLO10600.1"/>
    <property type="molecule type" value="Genomic_DNA"/>
</dbReference>
<reference evidence="6 7" key="1">
    <citation type="submission" date="2015-04" db="EMBL/GenBank/DDBJ databases">
        <title>Complete genome sequence of Schizopora paradoxa KUC8140, a cosmopolitan wood degrader in East Asia.</title>
        <authorList>
            <consortium name="DOE Joint Genome Institute"/>
            <person name="Min B."/>
            <person name="Park H."/>
            <person name="Jang Y."/>
            <person name="Kim J.-J."/>
            <person name="Kim K.H."/>
            <person name="Pangilinan J."/>
            <person name="Lipzen A."/>
            <person name="Riley R."/>
            <person name="Grigoriev I.V."/>
            <person name="Spatafora J.W."/>
            <person name="Choi I.-G."/>
        </authorList>
    </citation>
    <scope>NUCLEOTIDE SEQUENCE [LARGE SCALE GENOMIC DNA]</scope>
    <source>
        <strain evidence="6 7">KUC8140</strain>
    </source>
</reference>
<dbReference type="PANTHER" id="PTHR28069">
    <property type="entry name" value="GH20023P"/>
    <property type="match status" value="1"/>
</dbReference>
<dbReference type="PROSITE" id="PS50865">
    <property type="entry name" value="ZF_MYND_2"/>
    <property type="match status" value="1"/>
</dbReference>
<evidence type="ECO:0000256" key="1">
    <source>
        <dbReference type="ARBA" id="ARBA00022723"/>
    </source>
</evidence>
<dbReference type="AlphaFoldDB" id="A0A0H2RFG7"/>
<proteinExistence type="predicted"/>
<dbReference type="InterPro" id="IPR002893">
    <property type="entry name" value="Znf_MYND"/>
</dbReference>
<evidence type="ECO:0000313" key="6">
    <source>
        <dbReference type="EMBL" id="KLO10600.1"/>
    </source>
</evidence>
<keyword evidence="1" id="KW-0479">Metal-binding</keyword>